<evidence type="ECO:0000313" key="2">
    <source>
        <dbReference type="Proteomes" id="UP000613113"/>
    </source>
</evidence>
<keyword evidence="2" id="KW-1185">Reference proteome</keyword>
<name>A0ABR6YPL2_9BURK</name>
<proteinExistence type="predicted"/>
<evidence type="ECO:0008006" key="3">
    <source>
        <dbReference type="Google" id="ProtNLM"/>
    </source>
</evidence>
<evidence type="ECO:0000313" key="1">
    <source>
        <dbReference type="EMBL" id="MBC3885844.1"/>
    </source>
</evidence>
<protein>
    <recommendedName>
        <fullName evidence="3">PilZ domain-containing protein</fullName>
    </recommendedName>
</protein>
<comment type="caution">
    <text evidence="1">The sequence shown here is derived from an EMBL/GenBank/DDBJ whole genome shotgun (WGS) entry which is preliminary data.</text>
</comment>
<accession>A0ABR6YPL2</accession>
<organism evidence="1 2">
    <name type="scientific">Undibacterium griseum</name>
    <dbReference type="NCBI Taxonomy" id="2762295"/>
    <lineage>
        <taxon>Bacteria</taxon>
        <taxon>Pseudomonadati</taxon>
        <taxon>Pseudomonadota</taxon>
        <taxon>Betaproteobacteria</taxon>
        <taxon>Burkholderiales</taxon>
        <taxon>Oxalobacteraceae</taxon>
        <taxon>Undibacterium</taxon>
    </lineage>
</organism>
<reference evidence="1 2" key="1">
    <citation type="submission" date="2020-08" db="EMBL/GenBank/DDBJ databases">
        <title>Novel species isolated from subtropical streams in China.</title>
        <authorList>
            <person name="Lu H."/>
        </authorList>
    </citation>
    <scope>NUCLEOTIDE SEQUENCE [LARGE SCALE GENOMIC DNA]</scope>
    <source>
        <strain evidence="1 2">FT31W</strain>
    </source>
</reference>
<sequence>MSDSRINLRLAVSWRAAVQVVPGRIVPAKIVNFSAAGIQMQVGVMLKEKQDYQMMMEVPSPRDASARTQVVCKATFIYTILSGSEYRAGLKCLDFPPEHAELLASWGG</sequence>
<gene>
    <name evidence="1" type="ORF">H8K27_11935</name>
</gene>
<dbReference type="RefSeq" id="WP_186863392.1">
    <property type="nucleotide sequence ID" value="NZ_JACOGC010000004.1"/>
</dbReference>
<dbReference type="Proteomes" id="UP000613113">
    <property type="component" value="Unassembled WGS sequence"/>
</dbReference>
<dbReference type="EMBL" id="JACOGC010000004">
    <property type="protein sequence ID" value="MBC3885844.1"/>
    <property type="molecule type" value="Genomic_DNA"/>
</dbReference>